<evidence type="ECO:0000256" key="2">
    <source>
        <dbReference type="ARBA" id="ARBA00022840"/>
    </source>
</evidence>
<evidence type="ECO:0000313" key="17">
    <source>
        <dbReference type="Proteomes" id="UP000220214"/>
    </source>
</evidence>
<organism evidence="9 14">
    <name type="scientific">Plasmodium berghei</name>
    <dbReference type="NCBI Taxonomy" id="5821"/>
    <lineage>
        <taxon>Eukaryota</taxon>
        <taxon>Sar</taxon>
        <taxon>Alveolata</taxon>
        <taxon>Apicomplexa</taxon>
        <taxon>Aconoidasida</taxon>
        <taxon>Haemosporida</taxon>
        <taxon>Plasmodiidae</taxon>
        <taxon>Plasmodium</taxon>
        <taxon>Plasmodium (Vinckeia)</taxon>
    </lineage>
</organism>
<evidence type="ECO:0000256" key="1">
    <source>
        <dbReference type="ARBA" id="ARBA00022741"/>
    </source>
</evidence>
<evidence type="ECO:0000259" key="8">
    <source>
        <dbReference type="PROSITE" id="PS51456"/>
    </source>
</evidence>
<keyword evidence="2 6" id="KW-0067">ATP-binding</keyword>
<dbReference type="Proteomes" id="UP000069549">
    <property type="component" value="Chromosome 9"/>
</dbReference>
<sequence length="1629" mass="194678">MYKQNSLESRDINYIYEDSWVWVNLNSIKNKNVGLYREILEYYRNKRKTYFCFFKGRVNRFVSNKEVEIYIYVDDNYETLKNNINYEIIENVKYLLPIDTNFGCKDNTELIYLNPPNVLENIYQRYNNAYMSEENRNCIYTYIGYILLSINPYTNFKIYDDNYMNKVRNENNLFSIPHPFSIANDAYNCLMKDQISQSIIISGESGSGKTESSKQVLKYLTYLSSCNKDAIKKIINKKQKKYYTKNGKTRYNNKDNVEEIYDNGVNEFKNEINKNSYFNKFDNIKKTNDGNDHNANISNNQMENQTRKKTIMEEKNGYTENSQYISSYEEKIQNSNPLLESFGNAKTIKNDNSSRFGKLMKLNYDENGILCSASIETYLLAKSRVVNVPCGEGNYHIFYALCQNKSIAEKFNLLPWHKYNYLKDKNKLSDKDGNENDTKKIFEEEDGEETQYDSEQIKNMKNEKNKKTRNKRKKTEFSNNNTDSDKCKNEEETEKNKYEKNRTNNLENINYGIHDDYKKCPYDLNVIMKCFRTIGVMEDEQNEIYKTLICILLLGNIDFIEDKNEEGKKPLKIKNMNLCEQLNILLGINQDISGNNSRKILEILTIKKVRETQKNYTYQQAIYNRDVISKALYQLLFEYVILRVNDSLNVKQNFEEWEDGKYEDQNLLIENREKEEEENDGNFKKRKHQKMCLVKKKKTIIENENYNDNIEKNNNKYFIGILDIYGFENFSLEGINGFEQLCINYANEILHSFFLKQIIYNEHKIHYEENLSIGKVNYSDNSNVISLIGDNKNISIYTILEDLALLFTSNKSDEENNKNVFFEKLNKHVINSSKHKYTIKNYKDSKNSFIICHYAGNVLYDSNDFFNKNVDILTNDIEEFLSNCNSFISVNLLKKKRYDKFNNDKIWSNENNEEKQINNISDNKNQEKLKRRKLSVKEIVCGHESEQKWNSGVYNEINNSYRNKVKSIFSSFKKQLEILTNKLDLTCSKFIRCIKPNEEKAAKYFNKNLVLNQLVMSGMIDILNLMKKGYPCRVLYDDIWKTYNKILQEDMKTFLTPKMFCELVLKFLQINYNEYTFGKTKIFFRFGVLSLINEILLNKNEKKKKKFIECVYKFWLAKRKRRLLNFVLFGCRFKILFKKQRWKMLMNNGLQMYNNYLFKEQKKNIKKILIYYFNVYKQRMYFLELKKSTIIIQKNYRKYICRKKYMNIKRTIRFIQDYYIFRKYYQKRVNASNIIRKYWLMYIIKSDYKYVINSIIKIQRAFKMYMKKKYIDYCLNVSQLKKGENNIYSKKTNIPVYNQIYDQTDRIGSFIYIHSEKKRRHSFSILENLKNSSKSQHTFKRANTWSIKDNASKYGYNFPTKTASDTKRISIENDIQEYDSIYNKNDIVENQEKQINERRSYTANIPFMSVGNIQNNEHNKKDEDKKNIFNKKKVINVYGKKKYRFSNLSTCNSIIDTNLNNTTSKKPDRLKFDNAEKLEINIKTHNYNNTKGGFVSSYKGTENNVPSLLKNTIYDRYIEKYKQNHTNKQKERKKKSIYIKNNYSNISNIYSIHKPKKEENIKRQYNFDVTDVLIIPEDFYVCESYIPTPNIMHENHENYLMFCKYLDKNLNSKIPVIQMNVFKCSEIEK</sequence>
<keyword evidence="1 6" id="KW-0547">Nucleotide-binding</keyword>
<name>A0A0Y9WIM7_PLABE</name>
<evidence type="ECO:0000313" key="13">
    <source>
        <dbReference type="EMBL" id="SCO61648.1"/>
    </source>
</evidence>
<dbReference type="VEuPathDB" id="PlasmoDB:PBANKA_0908500"/>
<dbReference type="InterPro" id="IPR000048">
    <property type="entry name" value="IQ_motif_EF-hand-BS"/>
</dbReference>
<feature type="compositionally biased region" description="Basic and acidic residues" evidence="7">
    <location>
        <begin position="455"/>
        <end position="465"/>
    </location>
</feature>
<dbReference type="Proteomes" id="UP000516480">
    <property type="component" value="Chromosome 9"/>
</dbReference>
<feature type="compositionally biased region" description="Basic and acidic residues" evidence="7">
    <location>
        <begin position="483"/>
        <end position="496"/>
    </location>
</feature>
<dbReference type="Gene3D" id="1.20.5.4820">
    <property type="match status" value="1"/>
</dbReference>
<dbReference type="Gene3D" id="3.40.850.10">
    <property type="entry name" value="Kinesin motor domain"/>
    <property type="match status" value="4"/>
</dbReference>
<dbReference type="PANTHER" id="PTHR13140:SF706">
    <property type="entry name" value="DILUTE CLASS UNCONVENTIONAL MYOSIN, ISOFORM C"/>
    <property type="match status" value="1"/>
</dbReference>
<dbReference type="SMART" id="SM00015">
    <property type="entry name" value="IQ"/>
    <property type="match status" value="3"/>
</dbReference>
<protein>
    <submittedName>
        <fullName evidence="9">Myosin heavy chain subunit, putative</fullName>
    </submittedName>
</protein>
<dbReference type="GO" id="GO:0005524">
    <property type="term" value="F:ATP binding"/>
    <property type="evidence" value="ECO:0007669"/>
    <property type="project" value="UniProtKB-UniRule"/>
</dbReference>
<dbReference type="GO" id="GO:0016020">
    <property type="term" value="C:membrane"/>
    <property type="evidence" value="ECO:0007669"/>
    <property type="project" value="TreeGrafter"/>
</dbReference>
<dbReference type="Proteomes" id="UP000219860">
    <property type="component" value="Chromosome 9"/>
</dbReference>
<dbReference type="PROSITE" id="PS51456">
    <property type="entry name" value="MYOSIN_MOTOR"/>
    <property type="match status" value="1"/>
</dbReference>
<dbReference type="Proteomes" id="UP000220214">
    <property type="component" value="Chromosome 9"/>
</dbReference>
<feature type="compositionally biased region" description="Acidic residues" evidence="7">
    <location>
        <begin position="443"/>
        <end position="452"/>
    </location>
</feature>
<comment type="similarity">
    <text evidence="6">Belongs to the TRAFAC class myosin-kinesin ATPase superfamily. Myosin family.</text>
</comment>
<dbReference type="GO" id="GO:0051015">
    <property type="term" value="F:actin filament binding"/>
    <property type="evidence" value="ECO:0007669"/>
    <property type="project" value="TreeGrafter"/>
</dbReference>
<evidence type="ECO:0000313" key="10">
    <source>
        <dbReference type="EMBL" id="SCM21838.1"/>
    </source>
</evidence>
<dbReference type="PRINTS" id="PR00193">
    <property type="entry name" value="MYOSINHEAVY"/>
</dbReference>
<evidence type="ECO:0000313" key="14">
    <source>
        <dbReference type="Proteomes" id="UP000069549"/>
    </source>
</evidence>
<dbReference type="GO" id="GO:0005737">
    <property type="term" value="C:cytoplasm"/>
    <property type="evidence" value="ECO:0007669"/>
    <property type="project" value="TreeGrafter"/>
</dbReference>
<evidence type="ECO:0000256" key="5">
    <source>
        <dbReference type="ARBA" id="ARBA00023203"/>
    </source>
</evidence>
<feature type="domain" description="Myosin motor" evidence="8">
    <location>
        <begin position="102"/>
        <end position="1097"/>
    </location>
</feature>
<dbReference type="Gene3D" id="1.20.120.720">
    <property type="entry name" value="Myosin VI head, motor domain, U50 subdomain"/>
    <property type="match status" value="3"/>
</dbReference>
<proteinExistence type="inferred from homology"/>
<evidence type="ECO:0000313" key="11">
    <source>
        <dbReference type="EMBL" id="SCN25082.1"/>
    </source>
</evidence>
<dbReference type="EMBL" id="LT608145">
    <property type="protein sequence ID" value="SCM21838.1"/>
    <property type="molecule type" value="Genomic_DNA"/>
</dbReference>
<dbReference type="EMBL" id="LT614635">
    <property type="protein sequence ID" value="SCN25082.1"/>
    <property type="molecule type" value="Genomic_DNA"/>
</dbReference>
<evidence type="ECO:0000313" key="18">
    <source>
        <dbReference type="Proteomes" id="UP000516480"/>
    </source>
</evidence>
<dbReference type="Pfam" id="PF00063">
    <property type="entry name" value="Myosin_head"/>
    <property type="match status" value="2"/>
</dbReference>
<feature type="compositionally biased region" description="Basic and acidic residues" evidence="7">
    <location>
        <begin position="427"/>
        <end position="442"/>
    </location>
</feature>
<dbReference type="PROSITE" id="PS50096">
    <property type="entry name" value="IQ"/>
    <property type="match status" value="1"/>
</dbReference>
<dbReference type="OrthoDB" id="6108017at2759"/>
<evidence type="ECO:0000313" key="16">
    <source>
        <dbReference type="Proteomes" id="UP000219974"/>
    </source>
</evidence>
<dbReference type="EMBL" id="LT608273">
    <property type="protein sequence ID" value="SCO60104.1"/>
    <property type="molecule type" value="Genomic_DNA"/>
</dbReference>
<reference evidence="9 14" key="1">
    <citation type="submission" date="2016-02" db="EMBL/GenBank/DDBJ databases">
        <authorList>
            <consortium name="Pathogen Informatics"/>
        </authorList>
    </citation>
    <scope>NUCLEOTIDE SEQUENCE [LARGE SCALE GENOMIC DNA]</scope>
    <source>
        <strain evidence="9 14">K173</strain>
        <strain evidence="10 18">NK65 ny</strain>
        <strain evidence="11 17">NK65e</strain>
        <strain evidence="13 15">SP11 Antwerpcl1</strain>
        <strain evidence="12 16">SP11 RLL</strain>
    </source>
</reference>
<dbReference type="PANTHER" id="PTHR13140">
    <property type="entry name" value="MYOSIN"/>
    <property type="match status" value="1"/>
</dbReference>
<dbReference type="Gene3D" id="1.10.10.820">
    <property type="match status" value="1"/>
</dbReference>
<dbReference type="EMBL" id="LT608257">
    <property type="protein sequence ID" value="SCO61648.1"/>
    <property type="molecule type" value="Genomic_DNA"/>
</dbReference>
<evidence type="ECO:0000313" key="9">
    <source>
        <dbReference type="EMBL" id="CXI40705.1"/>
    </source>
</evidence>
<keyword evidence="5 6" id="KW-0009">Actin-binding</keyword>
<accession>A0A0Y9WIM7</accession>
<feature type="binding site" evidence="6">
    <location>
        <begin position="203"/>
        <end position="210"/>
    </location>
    <ligand>
        <name>ATP</name>
        <dbReference type="ChEBI" id="CHEBI:30616"/>
    </ligand>
</feature>
<dbReference type="Pfam" id="PF00612">
    <property type="entry name" value="IQ"/>
    <property type="match status" value="2"/>
</dbReference>
<evidence type="ECO:0000256" key="3">
    <source>
        <dbReference type="ARBA" id="ARBA00023123"/>
    </source>
</evidence>
<feature type="region of interest" description="Disordered" evidence="7">
    <location>
        <begin position="427"/>
        <end position="496"/>
    </location>
</feature>
<dbReference type="GO" id="GO:0016459">
    <property type="term" value="C:myosin complex"/>
    <property type="evidence" value="ECO:0007669"/>
    <property type="project" value="UniProtKB-KW"/>
</dbReference>
<gene>
    <name evidence="9" type="ORF">PBK173_000189000</name>
    <name evidence="11" type="ORF">PBNK65E_000180500</name>
    <name evidence="10" type="ORF">PBNK65NY_000179800</name>
    <name evidence="13" type="ORF">PBSP11A_000179500</name>
    <name evidence="12" type="ORF">PBSP11RLL_000179600</name>
</gene>
<evidence type="ECO:0000256" key="4">
    <source>
        <dbReference type="ARBA" id="ARBA00023175"/>
    </source>
</evidence>
<dbReference type="InterPro" id="IPR027417">
    <property type="entry name" value="P-loop_NTPase"/>
</dbReference>
<keyword evidence="4 6" id="KW-0505">Motor protein</keyword>
<dbReference type="Gene3D" id="1.20.58.530">
    <property type="match status" value="2"/>
</dbReference>
<dbReference type="SUPFAM" id="SSF52540">
    <property type="entry name" value="P-loop containing nucleoside triphosphate hydrolases"/>
    <property type="match status" value="1"/>
</dbReference>
<dbReference type="GO" id="GO:0007015">
    <property type="term" value="P:actin filament organization"/>
    <property type="evidence" value="ECO:0007669"/>
    <property type="project" value="TreeGrafter"/>
</dbReference>
<dbReference type="GO" id="GO:0000146">
    <property type="term" value="F:microfilament motor activity"/>
    <property type="evidence" value="ECO:0007669"/>
    <property type="project" value="TreeGrafter"/>
</dbReference>
<dbReference type="Proteomes" id="UP000219974">
    <property type="component" value="Chromosome 9"/>
</dbReference>
<dbReference type="SMART" id="SM00242">
    <property type="entry name" value="MYSc"/>
    <property type="match status" value="1"/>
</dbReference>
<dbReference type="OMA" id="TPKMFCE"/>
<dbReference type="InterPro" id="IPR036961">
    <property type="entry name" value="Kinesin_motor_dom_sf"/>
</dbReference>
<feature type="region of interest" description="Actin-binding" evidence="6">
    <location>
        <begin position="976"/>
        <end position="998"/>
    </location>
</feature>
<evidence type="ECO:0000313" key="12">
    <source>
        <dbReference type="EMBL" id="SCO60104.1"/>
    </source>
</evidence>
<evidence type="ECO:0000256" key="6">
    <source>
        <dbReference type="PROSITE-ProRule" id="PRU00782"/>
    </source>
</evidence>
<evidence type="ECO:0000256" key="7">
    <source>
        <dbReference type="SAM" id="MobiDB-lite"/>
    </source>
</evidence>
<keyword evidence="3 6" id="KW-0518">Myosin</keyword>
<dbReference type="InterPro" id="IPR001609">
    <property type="entry name" value="Myosin_head_motor_dom-like"/>
</dbReference>
<evidence type="ECO:0000313" key="15">
    <source>
        <dbReference type="Proteomes" id="UP000219860"/>
    </source>
</evidence>
<dbReference type="EMBL" id="LT160029">
    <property type="protein sequence ID" value="CXI40705.1"/>
    <property type="molecule type" value="Genomic_DNA"/>
</dbReference>